<comment type="caution">
    <text evidence="1">The sequence shown here is derived from an EMBL/GenBank/DDBJ whole genome shotgun (WGS) entry which is preliminary data.</text>
</comment>
<dbReference type="EMBL" id="JAAKGU010000006">
    <property type="protein sequence ID" value="NGM83661.1"/>
    <property type="molecule type" value="Genomic_DNA"/>
</dbReference>
<evidence type="ECO:0000313" key="2">
    <source>
        <dbReference type="Proteomes" id="UP000480151"/>
    </source>
</evidence>
<sequence>MENDKLNFTPYGATEEQGSVLSLLSFSSAGDPVTGTARIQESGHFPGGRERPILMFYSGADIWQLEEEGIREVALEETEHYAVTKAFMNDREGMLRELLGED</sequence>
<accession>A0A6M1PTS9</accession>
<dbReference type="RefSeq" id="WP_165099410.1">
    <property type="nucleotide sequence ID" value="NZ_JAAKGU010000006.1"/>
</dbReference>
<proteinExistence type="predicted"/>
<protein>
    <submittedName>
        <fullName evidence="1">Uncharacterized protein</fullName>
    </submittedName>
</protein>
<keyword evidence="2" id="KW-1185">Reference proteome</keyword>
<reference evidence="1 2" key="1">
    <citation type="submission" date="2020-02" db="EMBL/GenBank/DDBJ databases">
        <authorList>
            <person name="Gao J."/>
            <person name="Sun J."/>
        </authorList>
    </citation>
    <scope>NUCLEOTIDE SEQUENCE [LARGE SCALE GENOMIC DNA]</scope>
    <source>
        <strain evidence="1 2">7124</strain>
    </source>
</reference>
<name>A0A6M1PTS9_9BACL</name>
<organism evidence="1 2">
    <name type="scientific">Paenibacillus apii</name>
    <dbReference type="NCBI Taxonomy" id="1850370"/>
    <lineage>
        <taxon>Bacteria</taxon>
        <taxon>Bacillati</taxon>
        <taxon>Bacillota</taxon>
        <taxon>Bacilli</taxon>
        <taxon>Bacillales</taxon>
        <taxon>Paenibacillaceae</taxon>
        <taxon>Paenibacillus</taxon>
    </lineage>
</organism>
<dbReference type="Proteomes" id="UP000480151">
    <property type="component" value="Unassembled WGS sequence"/>
</dbReference>
<evidence type="ECO:0000313" key="1">
    <source>
        <dbReference type="EMBL" id="NGM83661.1"/>
    </source>
</evidence>
<gene>
    <name evidence="1" type="ORF">G5B47_14665</name>
</gene>
<dbReference type="AlphaFoldDB" id="A0A6M1PTS9"/>